<feature type="transmembrane region" description="Helical" evidence="6">
    <location>
        <begin position="84"/>
        <end position="102"/>
    </location>
</feature>
<dbReference type="PANTHER" id="PTHR43833:SF9">
    <property type="entry name" value="POTASSIUM CHANNEL PROTEIN YUGO-RELATED"/>
    <property type="match status" value="1"/>
</dbReference>
<dbReference type="Gene3D" id="1.20.5.110">
    <property type="match status" value="1"/>
</dbReference>
<dbReference type="HOGENOM" id="CLU_574670_0_0_3"/>
<accession>B8HL25</accession>
<dbReference type="InterPro" id="IPR005821">
    <property type="entry name" value="Ion_trans_dom"/>
</dbReference>
<protein>
    <recommendedName>
        <fullName evidence="5">BK channel</fullName>
    </recommendedName>
</protein>
<gene>
    <name evidence="8" type="ordered locus">Cyan7425_2916</name>
</gene>
<name>B8HL25_CYAP4</name>
<evidence type="ECO:0000256" key="3">
    <source>
        <dbReference type="ARBA" id="ARBA00022989"/>
    </source>
</evidence>
<keyword evidence="3 6" id="KW-1133">Transmembrane helix</keyword>
<dbReference type="EMBL" id="CP001344">
    <property type="protein sequence ID" value="ACL45257.1"/>
    <property type="molecule type" value="Genomic_DNA"/>
</dbReference>
<dbReference type="Gene3D" id="1.10.287.70">
    <property type="match status" value="1"/>
</dbReference>
<evidence type="ECO:0000256" key="2">
    <source>
        <dbReference type="ARBA" id="ARBA00022692"/>
    </source>
</evidence>
<evidence type="ECO:0000313" key="8">
    <source>
        <dbReference type="EMBL" id="ACL45257.1"/>
    </source>
</evidence>
<dbReference type="Pfam" id="PF00520">
    <property type="entry name" value="Ion_trans"/>
    <property type="match status" value="1"/>
</dbReference>
<sequence length="477" mass="53488">MLRSSFRSRLDQFIHAPRTELALTLLILISVALVVGEMALPSQSSRLHHLAVTAGSWIIGIFRIELLIRFSLARHKQRFFRRYWLDLIAILPYPAGFPLLHLLRLTRLFRAAIFLNRNLNLLSPALASRLGTQIGFLAVILWVLLMGAVGLYLLEGRQNPSFTSLNKTLWWSIFTMAAGEPIGGEAETESGRIITLVVILCGLTAFAVFTGVISAYMVQRLRTALEVKNLELDELRNHIIICGWNRSGPLLLEELQADPQLKHIPIVVVAEFKELPDRELKGINRSHLYFYRGDYTMLEVLENVGIYHASRAILLADATQPRSDQDRDARTVLASLTIEKLQPAIFTCAQLLDRKNNVQLRSAGVEDVIVADEITSHVIATTVRNQGALNVVAELLTVQVGNQIYKLPVPSPWQNCLFWDVSQRLKEEADAILVAIERPIEGRKETVVNPPNNSLVVAGDNLVMIARSLPDLSKVRR</sequence>
<organism evidence="8">
    <name type="scientific">Cyanothece sp. (strain PCC 7425 / ATCC 29141)</name>
    <dbReference type="NCBI Taxonomy" id="395961"/>
    <lineage>
        <taxon>Bacteria</taxon>
        <taxon>Bacillati</taxon>
        <taxon>Cyanobacteriota</taxon>
        <taxon>Cyanophyceae</taxon>
        <taxon>Gomontiellales</taxon>
        <taxon>Cyanothecaceae</taxon>
        <taxon>Cyanothece</taxon>
    </lineage>
</organism>
<keyword evidence="4 6" id="KW-0472">Membrane</keyword>
<evidence type="ECO:0000259" key="7">
    <source>
        <dbReference type="PROSITE" id="PS51201"/>
    </source>
</evidence>
<dbReference type="eggNOG" id="COG1226">
    <property type="taxonomic scope" value="Bacteria"/>
</dbReference>
<evidence type="ECO:0000256" key="4">
    <source>
        <dbReference type="ARBA" id="ARBA00023136"/>
    </source>
</evidence>
<feature type="transmembrane region" description="Helical" evidence="6">
    <location>
        <begin position="193"/>
        <end position="218"/>
    </location>
</feature>
<dbReference type="GO" id="GO:0016020">
    <property type="term" value="C:membrane"/>
    <property type="evidence" value="ECO:0007669"/>
    <property type="project" value="UniProtKB-SubCell"/>
</dbReference>
<dbReference type="Gene3D" id="1.20.120.350">
    <property type="entry name" value="Voltage-gated potassium channels. Chain C"/>
    <property type="match status" value="1"/>
</dbReference>
<dbReference type="KEGG" id="cyn:Cyan7425_2916"/>
<keyword evidence="2 6" id="KW-0812">Transmembrane</keyword>
<dbReference type="GO" id="GO:0005216">
    <property type="term" value="F:monoatomic ion channel activity"/>
    <property type="evidence" value="ECO:0007669"/>
    <property type="project" value="InterPro"/>
</dbReference>
<dbReference type="SUPFAM" id="SSF51735">
    <property type="entry name" value="NAD(P)-binding Rossmann-fold domains"/>
    <property type="match status" value="1"/>
</dbReference>
<feature type="transmembrane region" description="Helical" evidence="6">
    <location>
        <begin position="52"/>
        <end position="72"/>
    </location>
</feature>
<dbReference type="AlphaFoldDB" id="B8HL25"/>
<feature type="domain" description="RCK N-terminal" evidence="7">
    <location>
        <begin position="236"/>
        <end position="369"/>
    </location>
</feature>
<feature type="transmembrane region" description="Helical" evidence="6">
    <location>
        <begin position="134"/>
        <end position="154"/>
    </location>
</feature>
<evidence type="ECO:0000256" key="1">
    <source>
        <dbReference type="ARBA" id="ARBA00004141"/>
    </source>
</evidence>
<dbReference type="InterPro" id="IPR036291">
    <property type="entry name" value="NAD(P)-bd_dom_sf"/>
</dbReference>
<dbReference type="InterPro" id="IPR027359">
    <property type="entry name" value="Volt_channel_dom_sf"/>
</dbReference>
<dbReference type="OrthoDB" id="9799090at2"/>
<reference evidence="8" key="1">
    <citation type="submission" date="2009-01" db="EMBL/GenBank/DDBJ databases">
        <title>Complete sequence of chromosome Cyanothece sp. PCC 7425.</title>
        <authorList>
            <consortium name="US DOE Joint Genome Institute"/>
            <person name="Lucas S."/>
            <person name="Copeland A."/>
            <person name="Lapidus A."/>
            <person name="Glavina del Rio T."/>
            <person name="Dalin E."/>
            <person name="Tice H."/>
            <person name="Bruce D."/>
            <person name="Goodwin L."/>
            <person name="Pitluck S."/>
            <person name="Sims D."/>
            <person name="Meineke L."/>
            <person name="Brettin T."/>
            <person name="Detter J.C."/>
            <person name="Han C."/>
            <person name="Larimer F."/>
            <person name="Land M."/>
            <person name="Hauser L."/>
            <person name="Kyrpides N."/>
            <person name="Ovchinnikova G."/>
            <person name="Liberton M."/>
            <person name="Stoeckel J."/>
            <person name="Banerjee A."/>
            <person name="Singh A."/>
            <person name="Page L."/>
            <person name="Sato H."/>
            <person name="Zhao L."/>
            <person name="Sherman L."/>
            <person name="Pakrasi H."/>
            <person name="Richardson P."/>
        </authorList>
    </citation>
    <scope>NUCLEOTIDE SEQUENCE</scope>
    <source>
        <strain evidence="8">PCC 7425</strain>
    </source>
</reference>
<evidence type="ECO:0000256" key="5">
    <source>
        <dbReference type="ARBA" id="ARBA00029579"/>
    </source>
</evidence>
<evidence type="ECO:0000256" key="6">
    <source>
        <dbReference type="SAM" id="Phobius"/>
    </source>
</evidence>
<dbReference type="SUPFAM" id="SSF81324">
    <property type="entry name" value="Voltage-gated potassium channels"/>
    <property type="match status" value="1"/>
</dbReference>
<dbReference type="PROSITE" id="PS51201">
    <property type="entry name" value="RCK_N"/>
    <property type="match status" value="1"/>
</dbReference>
<comment type="subcellular location">
    <subcellularLocation>
        <location evidence="1">Membrane</location>
        <topology evidence="1">Multi-pass membrane protein</topology>
    </subcellularLocation>
</comment>
<dbReference type="Pfam" id="PF22614">
    <property type="entry name" value="Slo-like_RCK"/>
    <property type="match status" value="1"/>
</dbReference>
<dbReference type="Gene3D" id="3.40.50.720">
    <property type="entry name" value="NAD(P)-binding Rossmann-like Domain"/>
    <property type="match status" value="1"/>
</dbReference>
<feature type="transmembrane region" description="Helical" evidence="6">
    <location>
        <begin position="21"/>
        <end position="40"/>
    </location>
</feature>
<dbReference type="STRING" id="395961.Cyan7425_2916"/>
<dbReference type="GO" id="GO:0006813">
    <property type="term" value="P:potassium ion transport"/>
    <property type="evidence" value="ECO:0007669"/>
    <property type="project" value="InterPro"/>
</dbReference>
<dbReference type="PANTHER" id="PTHR43833">
    <property type="entry name" value="POTASSIUM CHANNEL PROTEIN 2-RELATED-RELATED"/>
    <property type="match status" value="1"/>
</dbReference>
<dbReference type="InterPro" id="IPR050721">
    <property type="entry name" value="Trk_Ktr_HKT_K-transport"/>
</dbReference>
<dbReference type="InterPro" id="IPR003148">
    <property type="entry name" value="RCK_N"/>
</dbReference>
<proteinExistence type="predicted"/>